<keyword evidence="5 7" id="KW-1133">Transmembrane helix</keyword>
<evidence type="ECO:0000256" key="7">
    <source>
        <dbReference type="RuleBase" id="RU363032"/>
    </source>
</evidence>
<dbReference type="GO" id="GO:0055085">
    <property type="term" value="P:transmembrane transport"/>
    <property type="evidence" value="ECO:0007669"/>
    <property type="project" value="InterPro"/>
</dbReference>
<feature type="transmembrane region" description="Helical" evidence="7">
    <location>
        <begin position="204"/>
        <end position="231"/>
    </location>
</feature>
<name>A0A559K7T6_9BACL</name>
<sequence length="341" mass="38795">MAQSTMKSAMTAVKMKVEYRVFWKGEERLADIHTSTVVNASAAVSTLSRQKKLKKHLIAYAFLVPIFVSMGLFKYYPFVTAILKSFYQWNGANINKFIGFDNFTKLLSDPTFYASLKNVTILTASFIVIELTLPLFAAIGVFHAHKKAQQWYRVLFLVPLVVPYIIIFLLWRWIYMGTGVLNTFLRAVGLESWTHAWLGESATALWSVIFVNFPWIGGIYFLIYLAGLVTIPQELFEVGRLDGMTGWQRFRHIELPLIKNQVRLVVILAFIHQYQSFENILVLTNGGPGFSTLTPALYLYKKGFEYNELGYASAIGVVIFVILVLFTLAANKLIRPAEKTE</sequence>
<dbReference type="OrthoDB" id="145927at2"/>
<comment type="subcellular location">
    <subcellularLocation>
        <location evidence="1 7">Cell membrane</location>
        <topology evidence="1 7">Multi-pass membrane protein</topology>
    </subcellularLocation>
</comment>
<evidence type="ECO:0000256" key="3">
    <source>
        <dbReference type="ARBA" id="ARBA00022475"/>
    </source>
</evidence>
<feature type="domain" description="ABC transmembrane type-1" evidence="8">
    <location>
        <begin position="116"/>
        <end position="330"/>
    </location>
</feature>
<dbReference type="PANTHER" id="PTHR43227:SF11">
    <property type="entry name" value="BLL4140 PROTEIN"/>
    <property type="match status" value="1"/>
</dbReference>
<feature type="transmembrane region" description="Helical" evidence="7">
    <location>
        <begin position="119"/>
        <end position="142"/>
    </location>
</feature>
<organism evidence="9 10">
    <name type="scientific">Paenibacillus cremeus</name>
    <dbReference type="NCBI Taxonomy" id="2163881"/>
    <lineage>
        <taxon>Bacteria</taxon>
        <taxon>Bacillati</taxon>
        <taxon>Bacillota</taxon>
        <taxon>Bacilli</taxon>
        <taxon>Bacillales</taxon>
        <taxon>Paenibacillaceae</taxon>
        <taxon>Paenibacillus</taxon>
    </lineage>
</organism>
<evidence type="ECO:0000313" key="9">
    <source>
        <dbReference type="EMBL" id="TVY08196.1"/>
    </source>
</evidence>
<dbReference type="Pfam" id="PF00528">
    <property type="entry name" value="BPD_transp_1"/>
    <property type="match status" value="1"/>
</dbReference>
<feature type="transmembrane region" description="Helical" evidence="7">
    <location>
        <begin position="154"/>
        <end position="174"/>
    </location>
</feature>
<dbReference type="Proteomes" id="UP000317036">
    <property type="component" value="Unassembled WGS sequence"/>
</dbReference>
<reference evidence="9 10" key="1">
    <citation type="submission" date="2019-07" db="EMBL/GenBank/DDBJ databases">
        <authorList>
            <person name="Kim J."/>
        </authorList>
    </citation>
    <scope>NUCLEOTIDE SEQUENCE [LARGE SCALE GENOMIC DNA]</scope>
    <source>
        <strain evidence="9 10">JC52</strain>
    </source>
</reference>
<evidence type="ECO:0000256" key="2">
    <source>
        <dbReference type="ARBA" id="ARBA00022448"/>
    </source>
</evidence>
<dbReference type="GO" id="GO:0005886">
    <property type="term" value="C:plasma membrane"/>
    <property type="evidence" value="ECO:0007669"/>
    <property type="project" value="UniProtKB-SubCell"/>
</dbReference>
<evidence type="ECO:0000313" key="10">
    <source>
        <dbReference type="Proteomes" id="UP000317036"/>
    </source>
</evidence>
<dbReference type="EMBL" id="VNJI01000026">
    <property type="protein sequence ID" value="TVY08196.1"/>
    <property type="molecule type" value="Genomic_DNA"/>
</dbReference>
<accession>A0A559K7T6</accession>
<dbReference type="CDD" id="cd06261">
    <property type="entry name" value="TM_PBP2"/>
    <property type="match status" value="1"/>
</dbReference>
<dbReference type="InterPro" id="IPR000515">
    <property type="entry name" value="MetI-like"/>
</dbReference>
<evidence type="ECO:0000259" key="8">
    <source>
        <dbReference type="PROSITE" id="PS50928"/>
    </source>
</evidence>
<comment type="caution">
    <text evidence="9">The sequence shown here is derived from an EMBL/GenBank/DDBJ whole genome shotgun (WGS) entry which is preliminary data.</text>
</comment>
<keyword evidence="10" id="KW-1185">Reference proteome</keyword>
<evidence type="ECO:0000256" key="1">
    <source>
        <dbReference type="ARBA" id="ARBA00004651"/>
    </source>
</evidence>
<dbReference type="AlphaFoldDB" id="A0A559K7T6"/>
<evidence type="ECO:0000256" key="6">
    <source>
        <dbReference type="ARBA" id="ARBA00023136"/>
    </source>
</evidence>
<comment type="similarity">
    <text evidence="7">Belongs to the binding-protein-dependent transport system permease family.</text>
</comment>
<evidence type="ECO:0000256" key="4">
    <source>
        <dbReference type="ARBA" id="ARBA00022692"/>
    </source>
</evidence>
<dbReference type="PROSITE" id="PS50928">
    <property type="entry name" value="ABC_TM1"/>
    <property type="match status" value="1"/>
</dbReference>
<keyword evidence="6 7" id="KW-0472">Membrane</keyword>
<keyword evidence="4 7" id="KW-0812">Transmembrane</keyword>
<proteinExistence type="inferred from homology"/>
<keyword evidence="2 7" id="KW-0813">Transport</keyword>
<dbReference type="SUPFAM" id="SSF161098">
    <property type="entry name" value="MetI-like"/>
    <property type="match status" value="1"/>
</dbReference>
<keyword evidence="3" id="KW-1003">Cell membrane</keyword>
<dbReference type="PANTHER" id="PTHR43227">
    <property type="entry name" value="BLL4140 PROTEIN"/>
    <property type="match status" value="1"/>
</dbReference>
<evidence type="ECO:0000256" key="5">
    <source>
        <dbReference type="ARBA" id="ARBA00022989"/>
    </source>
</evidence>
<gene>
    <name evidence="9" type="ORF">FPZ49_20050</name>
</gene>
<dbReference type="InterPro" id="IPR035906">
    <property type="entry name" value="MetI-like_sf"/>
</dbReference>
<feature type="transmembrane region" description="Helical" evidence="7">
    <location>
        <begin position="280"/>
        <end position="299"/>
    </location>
</feature>
<feature type="transmembrane region" description="Helical" evidence="7">
    <location>
        <begin position="57"/>
        <end position="76"/>
    </location>
</feature>
<dbReference type="InterPro" id="IPR050809">
    <property type="entry name" value="UgpAE/MalFG_permease"/>
</dbReference>
<protein>
    <submittedName>
        <fullName evidence="9">Sugar ABC transporter permease</fullName>
    </submittedName>
</protein>
<dbReference type="Gene3D" id="1.10.3720.10">
    <property type="entry name" value="MetI-like"/>
    <property type="match status" value="1"/>
</dbReference>
<feature type="transmembrane region" description="Helical" evidence="7">
    <location>
        <begin position="311"/>
        <end position="330"/>
    </location>
</feature>